<dbReference type="PANTHER" id="PTHR35174">
    <property type="entry name" value="BLL7171 PROTEIN-RELATED"/>
    <property type="match status" value="1"/>
</dbReference>
<dbReference type="RefSeq" id="WP_064010094.1">
    <property type="nucleotide sequence ID" value="NZ_LUUG01000105.1"/>
</dbReference>
<dbReference type="InterPro" id="IPR005545">
    <property type="entry name" value="YCII"/>
</dbReference>
<accession>A0A177M0A7</accession>
<name>A0A177M0A7_METMH</name>
<dbReference type="Pfam" id="PF03795">
    <property type="entry name" value="YCII"/>
    <property type="match status" value="1"/>
</dbReference>
<comment type="similarity">
    <text evidence="1">Belongs to the YciI family.</text>
</comment>
<dbReference type="SUPFAM" id="SSF54909">
    <property type="entry name" value="Dimeric alpha+beta barrel"/>
    <property type="match status" value="1"/>
</dbReference>
<dbReference type="PANTHER" id="PTHR35174:SF3">
    <property type="entry name" value="BLL7171 PROTEIN"/>
    <property type="match status" value="1"/>
</dbReference>
<evidence type="ECO:0000256" key="1">
    <source>
        <dbReference type="ARBA" id="ARBA00007689"/>
    </source>
</evidence>
<protein>
    <recommendedName>
        <fullName evidence="2">YCII-related domain-containing protein</fullName>
    </recommendedName>
</protein>
<dbReference type="Gene3D" id="3.30.70.1060">
    <property type="entry name" value="Dimeric alpha+beta barrel"/>
    <property type="match status" value="1"/>
</dbReference>
<dbReference type="AlphaFoldDB" id="A0A177M0A7"/>
<proteinExistence type="inferred from homology"/>
<dbReference type="EMBL" id="LUUG01000105">
    <property type="protein sequence ID" value="OAH99070.1"/>
    <property type="molecule type" value="Genomic_DNA"/>
</dbReference>
<evidence type="ECO:0000313" key="3">
    <source>
        <dbReference type="EMBL" id="OAH99070.1"/>
    </source>
</evidence>
<reference evidence="3 4" key="1">
    <citation type="submission" date="2016-03" db="EMBL/GenBank/DDBJ databases">
        <authorList>
            <person name="Ploux O."/>
        </authorList>
    </citation>
    <scope>NUCLEOTIDE SEQUENCE [LARGE SCALE GENOMIC DNA]</scope>
    <source>
        <strain evidence="3 4">R-45363</strain>
    </source>
</reference>
<dbReference type="InterPro" id="IPR011008">
    <property type="entry name" value="Dimeric_a/b-barrel"/>
</dbReference>
<gene>
    <name evidence="3" type="ORF">A1332_04040</name>
</gene>
<comment type="caution">
    <text evidence="3">The sequence shown here is derived from an EMBL/GenBank/DDBJ whole genome shotgun (WGS) entry which is preliminary data.</text>
</comment>
<sequence length="118" mass="13056">MKYMLMIYLEEHSLDEAERQACYVESTQLAHKLKADGQYLAASPLQPTAMATSVRVRDGKRFVTDGPFAETREQLGGYYLVDAQDLDAAIAIAEQIPMARKGTVEVRPLIEIPGLPGD</sequence>
<dbReference type="Proteomes" id="UP000078090">
    <property type="component" value="Unassembled WGS sequence"/>
</dbReference>
<dbReference type="OrthoDB" id="9807535at2"/>
<evidence type="ECO:0000259" key="2">
    <source>
        <dbReference type="Pfam" id="PF03795"/>
    </source>
</evidence>
<evidence type="ECO:0000313" key="4">
    <source>
        <dbReference type="Proteomes" id="UP000078090"/>
    </source>
</evidence>
<feature type="domain" description="YCII-related" evidence="2">
    <location>
        <begin position="1"/>
        <end position="112"/>
    </location>
</feature>
<organism evidence="3 4">
    <name type="scientific">Methylomonas methanica</name>
    <dbReference type="NCBI Taxonomy" id="421"/>
    <lineage>
        <taxon>Bacteria</taxon>
        <taxon>Pseudomonadati</taxon>
        <taxon>Pseudomonadota</taxon>
        <taxon>Gammaproteobacteria</taxon>
        <taxon>Methylococcales</taxon>
        <taxon>Methylococcaceae</taxon>
        <taxon>Methylomonas</taxon>
    </lineage>
</organism>